<reference evidence="4 5" key="1">
    <citation type="journal article" date="2018" name="New Phytol.">
        <title>Phylogenomics of Endogonaceae and evolution of mycorrhizas within Mucoromycota.</title>
        <authorList>
            <person name="Chang Y."/>
            <person name="Desiro A."/>
            <person name="Na H."/>
            <person name="Sandor L."/>
            <person name="Lipzen A."/>
            <person name="Clum A."/>
            <person name="Barry K."/>
            <person name="Grigoriev I.V."/>
            <person name="Martin F.M."/>
            <person name="Stajich J.E."/>
            <person name="Smith M.E."/>
            <person name="Bonito G."/>
            <person name="Spatafora J.W."/>
        </authorList>
    </citation>
    <scope>NUCLEOTIDE SEQUENCE [LARGE SCALE GENOMIC DNA]</scope>
    <source>
        <strain evidence="4 5">GMNB39</strain>
    </source>
</reference>
<evidence type="ECO:0000256" key="2">
    <source>
        <dbReference type="SAM" id="MobiDB-lite"/>
    </source>
</evidence>
<name>A0A433DDG0_9FUNG</name>
<feature type="compositionally biased region" description="Basic residues" evidence="2">
    <location>
        <begin position="53"/>
        <end position="63"/>
    </location>
</feature>
<dbReference type="InterPro" id="IPR036910">
    <property type="entry name" value="HMG_box_dom_sf"/>
</dbReference>
<dbReference type="EMBL" id="RBNI01002883">
    <property type="protein sequence ID" value="RUP48846.1"/>
    <property type="molecule type" value="Genomic_DNA"/>
</dbReference>
<evidence type="ECO:0000313" key="5">
    <source>
        <dbReference type="Proteomes" id="UP000268093"/>
    </source>
</evidence>
<gene>
    <name evidence="4" type="ORF">BC936DRAFT_143830</name>
</gene>
<keyword evidence="1" id="KW-0539">Nucleus</keyword>
<proteinExistence type="predicted"/>
<accession>A0A433DDG0</accession>
<protein>
    <recommendedName>
        <fullName evidence="3">HMG box domain-containing protein</fullName>
    </recommendedName>
</protein>
<dbReference type="AlphaFoldDB" id="A0A433DDG0"/>
<feature type="domain" description="HMG box" evidence="3">
    <location>
        <begin position="1"/>
        <end position="66"/>
    </location>
</feature>
<comment type="caution">
    <text evidence="4">The sequence shown here is derived from an EMBL/GenBank/DDBJ whole genome shotgun (WGS) entry which is preliminary data.</text>
</comment>
<dbReference type="Gene3D" id="1.10.30.10">
    <property type="entry name" value="High mobility group box domain"/>
    <property type="match status" value="1"/>
</dbReference>
<evidence type="ECO:0000259" key="3">
    <source>
        <dbReference type="PROSITE" id="PS50118"/>
    </source>
</evidence>
<evidence type="ECO:0000313" key="4">
    <source>
        <dbReference type="EMBL" id="RUP48846.1"/>
    </source>
</evidence>
<feature type="DNA-binding region" description="HMG box" evidence="1">
    <location>
        <begin position="1"/>
        <end position="66"/>
    </location>
</feature>
<organism evidence="4 5">
    <name type="scientific">Jimgerdemannia flammicorona</name>
    <dbReference type="NCBI Taxonomy" id="994334"/>
    <lineage>
        <taxon>Eukaryota</taxon>
        <taxon>Fungi</taxon>
        <taxon>Fungi incertae sedis</taxon>
        <taxon>Mucoromycota</taxon>
        <taxon>Mucoromycotina</taxon>
        <taxon>Endogonomycetes</taxon>
        <taxon>Endogonales</taxon>
        <taxon>Endogonaceae</taxon>
        <taxon>Jimgerdemannia</taxon>
    </lineage>
</organism>
<dbReference type="SUPFAM" id="SSF47095">
    <property type="entry name" value="HMG-box"/>
    <property type="match status" value="1"/>
</dbReference>
<dbReference type="GO" id="GO:0005634">
    <property type="term" value="C:nucleus"/>
    <property type="evidence" value="ECO:0007669"/>
    <property type="project" value="UniProtKB-UniRule"/>
</dbReference>
<dbReference type="Pfam" id="PF00505">
    <property type="entry name" value="HMG_box"/>
    <property type="match status" value="1"/>
</dbReference>
<dbReference type="OrthoDB" id="6247875at2759"/>
<dbReference type="GO" id="GO:0003677">
    <property type="term" value="F:DNA binding"/>
    <property type="evidence" value="ECO:0007669"/>
    <property type="project" value="UniProtKB-UniRule"/>
</dbReference>
<dbReference type="Proteomes" id="UP000268093">
    <property type="component" value="Unassembled WGS sequence"/>
</dbReference>
<sequence>MIYRREKHSAVVAENKDLHNKEVSRIVGRYWRAESEELEHLVKYPGYKYEPKKSRKPLKKKSTKLPTPAVPTE</sequence>
<keyword evidence="5" id="KW-1185">Reference proteome</keyword>
<feature type="non-terminal residue" evidence="4">
    <location>
        <position position="73"/>
    </location>
</feature>
<keyword evidence="1" id="KW-0238">DNA-binding</keyword>
<dbReference type="InterPro" id="IPR009071">
    <property type="entry name" value="HMG_box_dom"/>
</dbReference>
<feature type="region of interest" description="Disordered" evidence="2">
    <location>
        <begin position="49"/>
        <end position="73"/>
    </location>
</feature>
<dbReference type="PROSITE" id="PS50118">
    <property type="entry name" value="HMG_BOX_2"/>
    <property type="match status" value="1"/>
</dbReference>
<evidence type="ECO:0000256" key="1">
    <source>
        <dbReference type="PROSITE-ProRule" id="PRU00267"/>
    </source>
</evidence>